<proteinExistence type="predicted"/>
<keyword evidence="1" id="KW-0732">Signal</keyword>
<accession>A0ABT2ISW6</accession>
<keyword evidence="3" id="KW-1185">Reference proteome</keyword>
<evidence type="ECO:0000313" key="2">
    <source>
        <dbReference type="EMBL" id="MCT2561822.1"/>
    </source>
</evidence>
<dbReference type="EMBL" id="JAOAMU010000002">
    <property type="protein sequence ID" value="MCT2561822.1"/>
    <property type="molecule type" value="Genomic_DNA"/>
</dbReference>
<evidence type="ECO:0000256" key="1">
    <source>
        <dbReference type="SAM" id="SignalP"/>
    </source>
</evidence>
<reference evidence="2 3" key="1">
    <citation type="submission" date="2022-09" db="EMBL/GenBank/DDBJ databases">
        <title>Chryseobacterium oleae sp.nov., isolated from the inter-root soil of Pyrola calliantha H. Andr. in Tibet.</title>
        <authorList>
            <person name="Li Z."/>
        </authorList>
    </citation>
    <scope>NUCLEOTIDE SEQUENCE [LARGE SCALE GENOMIC DNA]</scope>
    <source>
        <strain evidence="3">pc1-10</strain>
    </source>
</reference>
<feature type="chain" id="PRO_5045961023" evidence="1">
    <location>
        <begin position="21"/>
        <end position="85"/>
    </location>
</feature>
<dbReference type="Proteomes" id="UP001525566">
    <property type="component" value="Unassembled WGS sequence"/>
</dbReference>
<protein>
    <submittedName>
        <fullName evidence="2">DUF6520 family protein</fullName>
    </submittedName>
</protein>
<dbReference type="Pfam" id="PF20130">
    <property type="entry name" value="DUF6520"/>
    <property type="match status" value="1"/>
</dbReference>
<evidence type="ECO:0000313" key="3">
    <source>
        <dbReference type="Proteomes" id="UP001525566"/>
    </source>
</evidence>
<gene>
    <name evidence="2" type="ORF">N0B48_07995</name>
</gene>
<dbReference type="InterPro" id="IPR045391">
    <property type="entry name" value="DUF6520"/>
</dbReference>
<organism evidence="2 3">
    <name type="scientific">Chryseobacterium herbae</name>
    <dbReference type="NCBI Taxonomy" id="2976476"/>
    <lineage>
        <taxon>Bacteria</taxon>
        <taxon>Pseudomonadati</taxon>
        <taxon>Bacteroidota</taxon>
        <taxon>Flavobacteriia</taxon>
        <taxon>Flavobacteriales</taxon>
        <taxon>Weeksellaceae</taxon>
        <taxon>Chryseobacterium group</taxon>
        <taxon>Chryseobacterium</taxon>
    </lineage>
</organism>
<name>A0ABT2ISW6_9FLAO</name>
<feature type="signal peptide" evidence="1">
    <location>
        <begin position="1"/>
        <end position="20"/>
    </location>
</feature>
<comment type="caution">
    <text evidence="2">The sequence shown here is derived from an EMBL/GenBank/DDBJ whole genome shotgun (WGS) entry which is preliminary data.</text>
</comment>
<sequence length="85" mass="9168">MKKFIFPVAVILMGAGAAFATKVTTSNRAFVTAYRIDAVSGQCIDAKQECSTQTGETCFWSADNVTPLHELSGTMCGEELFKPIN</sequence>
<dbReference type="RefSeq" id="WP_259838094.1">
    <property type="nucleotide sequence ID" value="NZ_JAOAMU010000002.1"/>
</dbReference>